<proteinExistence type="predicted"/>
<evidence type="ECO:0000313" key="3">
    <source>
        <dbReference type="Proteomes" id="UP000310200"/>
    </source>
</evidence>
<sequence>MCQLSGSKLDRTSALDRSPRRSRENRFHTFASSREFAQTHKYRTTARVTAGYFRVQKILVEFHPPVRVIYSTCLSLVVSRRQAEQRVYRFPRARTVVSIFIAGRYHLSQYGVYVIRRAIITGVLRRCRRYRDAAPPRYIYARSTPLLGGTRGAPLDDGEGWRGWLTGWLEAETRLSEVRADEKSLTCETGQCSVAPLGWRLYCRVIQEKR</sequence>
<evidence type="ECO:0000256" key="1">
    <source>
        <dbReference type="SAM" id="MobiDB-lite"/>
    </source>
</evidence>
<comment type="caution">
    <text evidence="2">The sequence shown here is derived from an EMBL/GenBank/DDBJ whole genome shotgun (WGS) entry which is preliminary data.</text>
</comment>
<evidence type="ECO:0000313" key="2">
    <source>
        <dbReference type="EMBL" id="TGZ46844.1"/>
    </source>
</evidence>
<feature type="compositionally biased region" description="Basic and acidic residues" evidence="1">
    <location>
        <begin position="8"/>
        <end position="23"/>
    </location>
</feature>
<protein>
    <submittedName>
        <fullName evidence="2">Uncharacterized protein</fullName>
    </submittedName>
</protein>
<organism evidence="2 3">
    <name type="scientific">Temnothorax longispinosus</name>
    <dbReference type="NCBI Taxonomy" id="300112"/>
    <lineage>
        <taxon>Eukaryota</taxon>
        <taxon>Metazoa</taxon>
        <taxon>Ecdysozoa</taxon>
        <taxon>Arthropoda</taxon>
        <taxon>Hexapoda</taxon>
        <taxon>Insecta</taxon>
        <taxon>Pterygota</taxon>
        <taxon>Neoptera</taxon>
        <taxon>Endopterygota</taxon>
        <taxon>Hymenoptera</taxon>
        <taxon>Apocrita</taxon>
        <taxon>Aculeata</taxon>
        <taxon>Formicoidea</taxon>
        <taxon>Formicidae</taxon>
        <taxon>Myrmicinae</taxon>
        <taxon>Temnothorax</taxon>
    </lineage>
</organism>
<dbReference type="AlphaFoldDB" id="A0A4V3S9X7"/>
<gene>
    <name evidence="2" type="ORF">DBV15_02602</name>
</gene>
<dbReference type="EMBL" id="QBLH01002806">
    <property type="protein sequence ID" value="TGZ46844.1"/>
    <property type="molecule type" value="Genomic_DNA"/>
</dbReference>
<dbReference type="Proteomes" id="UP000310200">
    <property type="component" value="Unassembled WGS sequence"/>
</dbReference>
<reference evidence="2 3" key="1">
    <citation type="journal article" date="2019" name="Philos. Trans. R. Soc. Lond., B, Biol. Sci.">
        <title>Ant behaviour and brain gene expression of defending hosts depend on the ecological success of the intruding social parasite.</title>
        <authorList>
            <person name="Kaur R."/>
            <person name="Stoldt M."/>
            <person name="Jongepier E."/>
            <person name="Feldmeyer B."/>
            <person name="Menzel F."/>
            <person name="Bornberg-Bauer E."/>
            <person name="Foitzik S."/>
        </authorList>
    </citation>
    <scope>NUCLEOTIDE SEQUENCE [LARGE SCALE GENOMIC DNA]</scope>
    <source>
        <tissue evidence="2">Whole body</tissue>
    </source>
</reference>
<feature type="region of interest" description="Disordered" evidence="1">
    <location>
        <begin position="1"/>
        <end position="23"/>
    </location>
</feature>
<accession>A0A4V3S9X7</accession>
<keyword evidence="3" id="KW-1185">Reference proteome</keyword>
<name>A0A4V3S9X7_9HYME</name>